<feature type="region of interest" description="Disordered" evidence="1">
    <location>
        <begin position="91"/>
        <end position="121"/>
    </location>
</feature>
<sequence length="131" mass="15313">MEPWLYKNKYPEKKEFPQFQGNDKIIQEVIRLTPRKRFWILKNIFDAIRLAKKEVIDDIDNLILPEYDDEFSKGIIESQKNIKKFLTERHLSPSKEGASNSSSTKDCSDGIGDGDKRQSKCRKCPDKINCM</sequence>
<reference evidence="2" key="1">
    <citation type="journal article" date="2015" name="Nature">
        <title>Complex archaea that bridge the gap between prokaryotes and eukaryotes.</title>
        <authorList>
            <person name="Spang A."/>
            <person name="Saw J.H."/>
            <person name="Jorgensen S.L."/>
            <person name="Zaremba-Niedzwiedzka K."/>
            <person name="Martijn J."/>
            <person name="Lind A.E."/>
            <person name="van Eijk R."/>
            <person name="Schleper C."/>
            <person name="Guy L."/>
            <person name="Ettema T.J."/>
        </authorList>
    </citation>
    <scope>NUCLEOTIDE SEQUENCE</scope>
</reference>
<evidence type="ECO:0000256" key="1">
    <source>
        <dbReference type="SAM" id="MobiDB-lite"/>
    </source>
</evidence>
<dbReference type="AlphaFoldDB" id="A0A0F9KC96"/>
<accession>A0A0F9KC96</accession>
<name>A0A0F9KC96_9ZZZZ</name>
<evidence type="ECO:0000313" key="2">
    <source>
        <dbReference type="EMBL" id="KKM19763.1"/>
    </source>
</evidence>
<gene>
    <name evidence="2" type="ORF">LCGC14_1652360</name>
</gene>
<protein>
    <submittedName>
        <fullName evidence="2">Uncharacterized protein</fullName>
    </submittedName>
</protein>
<dbReference type="EMBL" id="LAZR01013915">
    <property type="protein sequence ID" value="KKM19763.1"/>
    <property type="molecule type" value="Genomic_DNA"/>
</dbReference>
<comment type="caution">
    <text evidence="2">The sequence shown here is derived from an EMBL/GenBank/DDBJ whole genome shotgun (WGS) entry which is preliminary data.</text>
</comment>
<proteinExistence type="predicted"/>
<organism evidence="2">
    <name type="scientific">marine sediment metagenome</name>
    <dbReference type="NCBI Taxonomy" id="412755"/>
    <lineage>
        <taxon>unclassified sequences</taxon>
        <taxon>metagenomes</taxon>
        <taxon>ecological metagenomes</taxon>
    </lineage>
</organism>